<dbReference type="Gene3D" id="2.120.10.30">
    <property type="entry name" value="TolB, C-terminal domain"/>
    <property type="match status" value="2"/>
</dbReference>
<dbReference type="PROSITE" id="PS51755">
    <property type="entry name" value="OMPR_PHOB"/>
    <property type="match status" value="1"/>
</dbReference>
<evidence type="ECO:0000256" key="1">
    <source>
        <dbReference type="ARBA" id="ARBA00009820"/>
    </source>
</evidence>
<sequence length="689" mass="77849">MQFERFLLNDVLIDTKKMRVKTAGQWTPIEHKQLALLRLLIHKAPEPVTRDEIIEQLWPNLIVSDNSVSQLIVQLRKVLGDTSKKPLFIKTVPKIGYQCIATFSHTPTLIEKSKTPNKHIPLHWMMSGVAFGFCLALVLLFDWKGDGDAQKIDYISRITSAPGAEVQLSFSPNGRYLAYSQIVSGSSQFDLAVYDLQTQTSHTVKSSGYSEQFPAWSADGNWLVYYRLGPFGCEVRALSVNNAIELWRLNKEVHLLECDGAHEPEKIIWYSKDSLLVNRAMSGEKALVKYDTFIDEHGQFELRESQILHGVQHYDVFGDKLLYSDTNDEVFKSGVNFEREATERVDLGSKISKPYFGLTESEVVSLNGDLQLHAEEQKTASIYKPYGKITELAIGRGSGHLAHTEGTAEVNLYLFNRNKAEFQAISSNSRVDTLASISSDGMQLAYVSTAPRVDPQIDHVEVWIKHRLKASPSLLTKMPKSDQPRFLLFSSDGEYLAILSEANTLYITNVFAKTPVAVVKENSSLRDIHWADDGKSIFYQTTESGERQYWRYDVGSAGNYLLADNSKSQLPLSKKNISFDGFLLSLKQYLFEVLEGQVSLDQLSSSIDLYRPAVHKNGIYYVIKQGHQLSLYNFNSFIQKNEFVADIGLHLYNMNVDLGLSTTEDGNQIILNRVENLEMDIVLHKFAQP</sequence>
<dbReference type="PATRIC" id="fig|1365257.3.peg.3044"/>
<dbReference type="SUPFAM" id="SSF82171">
    <property type="entry name" value="DPP6 N-terminal domain-like"/>
    <property type="match status" value="1"/>
</dbReference>
<evidence type="ECO:0000313" key="5">
    <source>
        <dbReference type="EMBL" id="KZN64967.1"/>
    </source>
</evidence>
<dbReference type="AlphaFoldDB" id="A0A162BP35"/>
<dbReference type="InterPro" id="IPR011659">
    <property type="entry name" value="WD40"/>
</dbReference>
<dbReference type="EMBL" id="AUXX01000023">
    <property type="protein sequence ID" value="KZN64967.1"/>
    <property type="molecule type" value="Genomic_DNA"/>
</dbReference>
<organism evidence="5 6">
    <name type="scientific">Pseudoalteromonas luteoviolacea S4060-1</name>
    <dbReference type="NCBI Taxonomy" id="1365257"/>
    <lineage>
        <taxon>Bacteria</taxon>
        <taxon>Pseudomonadati</taxon>
        <taxon>Pseudomonadota</taxon>
        <taxon>Gammaproteobacteria</taxon>
        <taxon>Alteromonadales</taxon>
        <taxon>Pseudoalteromonadaceae</taxon>
        <taxon>Pseudoalteromonas</taxon>
    </lineage>
</organism>
<dbReference type="Pfam" id="PF07676">
    <property type="entry name" value="PD40"/>
    <property type="match status" value="2"/>
</dbReference>
<dbReference type="InterPro" id="IPR011042">
    <property type="entry name" value="6-blade_b-propeller_TolB-like"/>
</dbReference>
<dbReference type="GO" id="GO:0003677">
    <property type="term" value="F:DNA binding"/>
    <property type="evidence" value="ECO:0007669"/>
    <property type="project" value="UniProtKB-UniRule"/>
</dbReference>
<dbReference type="Pfam" id="PF00486">
    <property type="entry name" value="Trans_reg_C"/>
    <property type="match status" value="1"/>
</dbReference>
<dbReference type="InterPro" id="IPR036388">
    <property type="entry name" value="WH-like_DNA-bd_sf"/>
</dbReference>
<gene>
    <name evidence="5" type="ORF">N478_02890</name>
</gene>
<evidence type="ECO:0000313" key="6">
    <source>
        <dbReference type="Proteomes" id="UP000076661"/>
    </source>
</evidence>
<dbReference type="Gene3D" id="1.10.10.10">
    <property type="entry name" value="Winged helix-like DNA-binding domain superfamily/Winged helix DNA-binding domain"/>
    <property type="match status" value="1"/>
</dbReference>
<dbReference type="CDD" id="cd00383">
    <property type="entry name" value="trans_reg_C"/>
    <property type="match status" value="1"/>
</dbReference>
<dbReference type="PANTHER" id="PTHR36842:SF1">
    <property type="entry name" value="PROTEIN TOLB"/>
    <property type="match status" value="1"/>
</dbReference>
<feature type="DNA-binding region" description="OmpR/PhoB-type" evidence="3">
    <location>
        <begin position="3"/>
        <end position="101"/>
    </location>
</feature>
<dbReference type="SMART" id="SM00862">
    <property type="entry name" value="Trans_reg_C"/>
    <property type="match status" value="1"/>
</dbReference>
<dbReference type="GO" id="GO:0006355">
    <property type="term" value="P:regulation of DNA-templated transcription"/>
    <property type="evidence" value="ECO:0007669"/>
    <property type="project" value="InterPro"/>
</dbReference>
<protein>
    <recommendedName>
        <fullName evidence="4">OmpR/PhoB-type domain-containing protein</fullName>
    </recommendedName>
</protein>
<feature type="domain" description="OmpR/PhoB-type" evidence="4">
    <location>
        <begin position="3"/>
        <end position="101"/>
    </location>
</feature>
<comment type="caution">
    <text evidence="5">The sequence shown here is derived from an EMBL/GenBank/DDBJ whole genome shotgun (WGS) entry which is preliminary data.</text>
</comment>
<dbReference type="PANTHER" id="PTHR36842">
    <property type="entry name" value="PROTEIN TOLB HOMOLOG"/>
    <property type="match status" value="1"/>
</dbReference>
<evidence type="ECO:0000259" key="4">
    <source>
        <dbReference type="PROSITE" id="PS51755"/>
    </source>
</evidence>
<comment type="similarity">
    <text evidence="1">Belongs to the TolB family.</text>
</comment>
<accession>A0A162BP35</accession>
<dbReference type="InterPro" id="IPR016032">
    <property type="entry name" value="Sig_transdc_resp-reg_C-effctor"/>
</dbReference>
<keyword evidence="2 3" id="KW-0238">DNA-binding</keyword>
<dbReference type="InterPro" id="IPR001867">
    <property type="entry name" value="OmpR/PhoB-type_DNA-bd"/>
</dbReference>
<proteinExistence type="inferred from homology"/>
<name>A0A162BP35_9GAMM</name>
<evidence type="ECO:0000256" key="3">
    <source>
        <dbReference type="PROSITE-ProRule" id="PRU01091"/>
    </source>
</evidence>
<reference evidence="5 6" key="1">
    <citation type="submission" date="2013-07" db="EMBL/GenBank/DDBJ databases">
        <title>Comparative Genomic and Metabolomic Analysis of Twelve Strains of Pseudoalteromonas luteoviolacea.</title>
        <authorList>
            <person name="Vynne N.G."/>
            <person name="Mansson M."/>
            <person name="Gram L."/>
        </authorList>
    </citation>
    <scope>NUCLEOTIDE SEQUENCE [LARGE SCALE GENOMIC DNA]</scope>
    <source>
        <strain evidence="5 6">S4060-1</strain>
    </source>
</reference>
<dbReference type="Proteomes" id="UP000076661">
    <property type="component" value="Unassembled WGS sequence"/>
</dbReference>
<dbReference type="SUPFAM" id="SSF46894">
    <property type="entry name" value="C-terminal effector domain of the bipartite response regulators"/>
    <property type="match status" value="1"/>
</dbReference>
<evidence type="ECO:0000256" key="2">
    <source>
        <dbReference type="ARBA" id="ARBA00023125"/>
    </source>
</evidence>
<dbReference type="GO" id="GO:0000160">
    <property type="term" value="P:phosphorelay signal transduction system"/>
    <property type="evidence" value="ECO:0007669"/>
    <property type="project" value="InterPro"/>
</dbReference>